<dbReference type="SMART" id="SM00478">
    <property type="entry name" value="ENDO3c"/>
    <property type="match status" value="1"/>
</dbReference>
<keyword evidence="2" id="KW-0227">DNA damage</keyword>
<evidence type="ECO:0000256" key="2">
    <source>
        <dbReference type="ARBA" id="ARBA00022763"/>
    </source>
</evidence>
<keyword evidence="3" id="KW-0234">DNA repair</keyword>
<dbReference type="InterPro" id="IPR003265">
    <property type="entry name" value="HhH-GPD_domain"/>
</dbReference>
<dbReference type="FunFam" id="1.10.340.30:FF:000004">
    <property type="entry name" value="DNA-3-methyladenine glycosylase II"/>
    <property type="match status" value="1"/>
</dbReference>
<comment type="caution">
    <text evidence="5">The sequence shown here is derived from an EMBL/GenBank/DDBJ whole genome shotgun (WGS) entry which is preliminary data.</text>
</comment>
<dbReference type="PANTHER" id="PTHR43003">
    <property type="entry name" value="DNA-3-METHYLADENINE GLYCOSYLASE"/>
    <property type="match status" value="1"/>
</dbReference>
<evidence type="ECO:0000256" key="1">
    <source>
        <dbReference type="ARBA" id="ARBA00010817"/>
    </source>
</evidence>
<comment type="similarity">
    <text evidence="1">Belongs to the alkylbase DNA glycosidase AlkA family.</text>
</comment>
<dbReference type="AlphaFoldDB" id="A0A2V3HT96"/>
<dbReference type="CDD" id="cd00056">
    <property type="entry name" value="ENDO3c"/>
    <property type="match status" value="1"/>
</dbReference>
<feature type="domain" description="HhH-GPD" evidence="4">
    <location>
        <begin position="52"/>
        <end position="203"/>
    </location>
</feature>
<accession>A0A2V3HT96</accession>
<evidence type="ECO:0000313" key="6">
    <source>
        <dbReference type="Proteomes" id="UP000248161"/>
    </source>
</evidence>
<reference evidence="5 6" key="1">
    <citation type="journal article" date="2015" name="Nat. Commun.">
        <title>Genomic and transcriptomic evidence for scavenging of diverse organic compounds by widespread deep-sea archaea.</title>
        <authorList>
            <person name="Li M."/>
            <person name="Baker B.J."/>
            <person name="Anantharaman K."/>
            <person name="Jain S."/>
            <person name="Breier J.A."/>
            <person name="Dick G.J."/>
        </authorList>
    </citation>
    <scope>NUCLEOTIDE SEQUENCE [LARGE SCALE GENOMIC DNA]</scope>
    <source>
        <strain evidence="5">Cayman_51_deep</strain>
    </source>
</reference>
<dbReference type="Gene3D" id="1.10.1670.40">
    <property type="match status" value="1"/>
</dbReference>
<sequence>MPEPGAVPEYWEEAKARLSRTDPVLAGVITSREESVLTSRGDMFLTLTGSIISQQISTKAAKSVWSRFEGLVGEVTPRSILSHSHEELRGCGMSGRKAEYIGGIAEAWTSGYEDILWEALSDEEASERLIALRGVGVWTCEMILIFTLLRPDVFPVGDVGVVRAMEMMYNDGEEMSTEDLLGKAEGWRPWRTVATWYLWRSIDPEPVQY</sequence>
<dbReference type="GO" id="GO:0008725">
    <property type="term" value="F:DNA-3-methyladenine glycosylase activity"/>
    <property type="evidence" value="ECO:0007669"/>
    <property type="project" value="TreeGrafter"/>
</dbReference>
<dbReference type="InterPro" id="IPR011257">
    <property type="entry name" value="DNA_glycosylase"/>
</dbReference>
<dbReference type="Proteomes" id="UP000248161">
    <property type="component" value="Unassembled WGS sequence"/>
</dbReference>
<organism evidence="5 6">
    <name type="scientific">Candidatus Thalassarchaeum betae</name>
    <dbReference type="NCBI Taxonomy" id="2599289"/>
    <lineage>
        <taxon>Archaea</taxon>
        <taxon>Methanobacteriati</taxon>
        <taxon>Thermoplasmatota</taxon>
        <taxon>Candidatus Poseidoniia</taxon>
        <taxon>Candidatus Poseidoniales</taxon>
        <taxon>Candidatus Thalassarchaeaceae</taxon>
        <taxon>Candidatus Thalassarchaeum</taxon>
    </lineage>
</organism>
<name>A0A2V3HT96_9ARCH</name>
<dbReference type="SUPFAM" id="SSF48150">
    <property type="entry name" value="DNA-glycosylase"/>
    <property type="match status" value="1"/>
</dbReference>
<dbReference type="PANTHER" id="PTHR43003:SF5">
    <property type="entry name" value="DNA-3-METHYLADENINE GLYCOSYLASE"/>
    <property type="match status" value="1"/>
</dbReference>
<dbReference type="Gene3D" id="1.10.340.30">
    <property type="entry name" value="Hypothetical protein, domain 2"/>
    <property type="match status" value="1"/>
</dbReference>
<protein>
    <submittedName>
        <fullName evidence="5">DNA-3-methyladenine glycosylase</fullName>
    </submittedName>
</protein>
<evidence type="ECO:0000256" key="3">
    <source>
        <dbReference type="ARBA" id="ARBA00023204"/>
    </source>
</evidence>
<dbReference type="GO" id="GO:0006285">
    <property type="term" value="P:base-excision repair, AP site formation"/>
    <property type="evidence" value="ECO:0007669"/>
    <property type="project" value="TreeGrafter"/>
</dbReference>
<evidence type="ECO:0000313" key="5">
    <source>
        <dbReference type="EMBL" id="PXF22255.1"/>
    </source>
</evidence>
<dbReference type="GO" id="GO:0032993">
    <property type="term" value="C:protein-DNA complex"/>
    <property type="evidence" value="ECO:0007669"/>
    <property type="project" value="TreeGrafter"/>
</dbReference>
<dbReference type="EMBL" id="PSPG01000002">
    <property type="protein sequence ID" value="PXF22255.1"/>
    <property type="molecule type" value="Genomic_DNA"/>
</dbReference>
<dbReference type="Pfam" id="PF00730">
    <property type="entry name" value="HhH-GPD"/>
    <property type="match status" value="1"/>
</dbReference>
<proteinExistence type="inferred from homology"/>
<dbReference type="GO" id="GO:0032131">
    <property type="term" value="F:alkylated DNA binding"/>
    <property type="evidence" value="ECO:0007669"/>
    <property type="project" value="TreeGrafter"/>
</dbReference>
<dbReference type="InterPro" id="IPR051912">
    <property type="entry name" value="Alkylbase_DNA_Glycosylase/TA"/>
</dbReference>
<evidence type="ECO:0000259" key="4">
    <source>
        <dbReference type="SMART" id="SM00478"/>
    </source>
</evidence>
<dbReference type="GO" id="GO:0043916">
    <property type="term" value="F:DNA-7-methylguanine glycosylase activity"/>
    <property type="evidence" value="ECO:0007669"/>
    <property type="project" value="TreeGrafter"/>
</dbReference>
<dbReference type="GO" id="GO:0005737">
    <property type="term" value="C:cytoplasm"/>
    <property type="evidence" value="ECO:0007669"/>
    <property type="project" value="TreeGrafter"/>
</dbReference>
<gene>
    <name evidence="5" type="ORF">CXX69_01360</name>
</gene>
<dbReference type="GO" id="GO:0006307">
    <property type="term" value="P:DNA alkylation repair"/>
    <property type="evidence" value="ECO:0007669"/>
    <property type="project" value="TreeGrafter"/>
</dbReference>